<protein>
    <submittedName>
        <fullName evidence="1">39321_t:CDS:1</fullName>
    </submittedName>
</protein>
<gene>
    <name evidence="1" type="ORF">GMARGA_LOCUS17461</name>
</gene>
<dbReference type="EMBL" id="CAJVQB010013240">
    <property type="protein sequence ID" value="CAG8760854.1"/>
    <property type="molecule type" value="Genomic_DNA"/>
</dbReference>
<organism evidence="1 2">
    <name type="scientific">Gigaspora margarita</name>
    <dbReference type="NCBI Taxonomy" id="4874"/>
    <lineage>
        <taxon>Eukaryota</taxon>
        <taxon>Fungi</taxon>
        <taxon>Fungi incertae sedis</taxon>
        <taxon>Mucoromycota</taxon>
        <taxon>Glomeromycotina</taxon>
        <taxon>Glomeromycetes</taxon>
        <taxon>Diversisporales</taxon>
        <taxon>Gigasporaceae</taxon>
        <taxon>Gigaspora</taxon>
    </lineage>
</organism>
<comment type="caution">
    <text evidence="1">The sequence shown here is derived from an EMBL/GenBank/DDBJ whole genome shotgun (WGS) entry which is preliminary data.</text>
</comment>
<name>A0ABN7VE57_GIGMA</name>
<feature type="non-terminal residue" evidence="1">
    <location>
        <position position="1"/>
    </location>
</feature>
<sequence>RCSFCSTKWARGEQLKLEAHLALQCPYIEDHIQQLSLLCVANHDNEEELSENLTKSKKQRLDKQNNLSKFFLLKSGDLSEEQ</sequence>
<accession>A0ABN7VE57</accession>
<keyword evidence="2" id="KW-1185">Reference proteome</keyword>
<proteinExistence type="predicted"/>
<dbReference type="Proteomes" id="UP000789901">
    <property type="component" value="Unassembled WGS sequence"/>
</dbReference>
<reference evidence="1 2" key="1">
    <citation type="submission" date="2021-06" db="EMBL/GenBank/DDBJ databases">
        <authorList>
            <person name="Kallberg Y."/>
            <person name="Tangrot J."/>
            <person name="Rosling A."/>
        </authorList>
    </citation>
    <scope>NUCLEOTIDE SEQUENCE [LARGE SCALE GENOMIC DNA]</scope>
    <source>
        <strain evidence="1 2">120-4 pot B 10/14</strain>
    </source>
</reference>
<evidence type="ECO:0000313" key="1">
    <source>
        <dbReference type="EMBL" id="CAG8760854.1"/>
    </source>
</evidence>
<evidence type="ECO:0000313" key="2">
    <source>
        <dbReference type="Proteomes" id="UP000789901"/>
    </source>
</evidence>